<evidence type="ECO:0000256" key="7">
    <source>
        <dbReference type="SAM" id="Phobius"/>
    </source>
</evidence>
<proteinExistence type="inferred from homology"/>
<feature type="transmembrane region" description="Helical" evidence="7">
    <location>
        <begin position="258"/>
        <end position="280"/>
    </location>
</feature>
<comment type="similarity">
    <text evidence="6">Belongs to the ABC-4 integral membrane protein family.</text>
</comment>
<evidence type="ECO:0000256" key="1">
    <source>
        <dbReference type="ARBA" id="ARBA00004651"/>
    </source>
</evidence>
<evidence type="ECO:0000256" key="3">
    <source>
        <dbReference type="ARBA" id="ARBA00022692"/>
    </source>
</evidence>
<feature type="domain" description="ABC3 transporter permease C-terminal" evidence="8">
    <location>
        <begin position="262"/>
        <end position="375"/>
    </location>
</feature>
<feature type="transmembrane region" description="Helical" evidence="7">
    <location>
        <begin position="300"/>
        <end position="333"/>
    </location>
</feature>
<dbReference type="PANTHER" id="PTHR30572:SF4">
    <property type="entry name" value="ABC TRANSPORTER PERMEASE YTRF"/>
    <property type="match status" value="1"/>
</dbReference>
<keyword evidence="4 7" id="KW-1133">Transmembrane helix</keyword>
<dbReference type="OrthoDB" id="267474at2"/>
<feature type="transmembrane region" description="Helical" evidence="7">
    <location>
        <begin position="18"/>
        <end position="38"/>
    </location>
</feature>
<dbReference type="KEGG" id="plon:Pla110_33960"/>
<name>A0A518CQZ3_9PLAN</name>
<dbReference type="InterPro" id="IPR003838">
    <property type="entry name" value="ABC3_permease_C"/>
</dbReference>
<evidence type="ECO:0000313" key="9">
    <source>
        <dbReference type="EMBL" id="QDU81652.1"/>
    </source>
</evidence>
<comment type="subcellular location">
    <subcellularLocation>
        <location evidence="1">Cell membrane</location>
        <topology evidence="1">Multi-pass membrane protein</topology>
    </subcellularLocation>
</comment>
<keyword evidence="2" id="KW-1003">Cell membrane</keyword>
<dbReference type="InterPro" id="IPR050250">
    <property type="entry name" value="Macrolide_Exporter_MacB"/>
</dbReference>
<sequence>MKPIQLIFKELRYHRGNAFWSVMAVALTVGIFVVVAMIQSAAERETKRITRDLGFNLRIIPRDADMTQFYLTGYTDRTMPENVLKRLVAQGSVSYNHLVATLHQRVELVSGDETVSAIVTGLSEEMYPPGMKKPDMTPQIEPGTVHVGHEIANQLNLKRDDKLPVRKETFTIARVTPEMGTADDLRIVGNLADVQRALELPEQINEVKAIDCLCLTPDENPLGILRTELETILPEAKVIMLSEMAETRARQRQLMANTIRFVSPIVLLTCGAWLVALGMINARQRVSEIGLLRALGYDSGSIGILFVGKAILLGIVGALIGYYAATWLSLAYGPEMFQLTSKSLKADSQLLRRSLTVAPLFTAVCSLIPTVFAITRDPARTLRQD</sequence>
<dbReference type="GO" id="GO:0005886">
    <property type="term" value="C:plasma membrane"/>
    <property type="evidence" value="ECO:0007669"/>
    <property type="project" value="UniProtKB-SubCell"/>
</dbReference>
<dbReference type="EMBL" id="CP036281">
    <property type="protein sequence ID" value="QDU81652.1"/>
    <property type="molecule type" value="Genomic_DNA"/>
</dbReference>
<dbReference type="Proteomes" id="UP000317178">
    <property type="component" value="Chromosome"/>
</dbReference>
<dbReference type="RefSeq" id="WP_144997180.1">
    <property type="nucleotide sequence ID" value="NZ_CP036281.1"/>
</dbReference>
<evidence type="ECO:0000256" key="4">
    <source>
        <dbReference type="ARBA" id="ARBA00022989"/>
    </source>
</evidence>
<dbReference type="PANTHER" id="PTHR30572">
    <property type="entry name" value="MEMBRANE COMPONENT OF TRANSPORTER-RELATED"/>
    <property type="match status" value="1"/>
</dbReference>
<accession>A0A518CQZ3</accession>
<evidence type="ECO:0000256" key="2">
    <source>
        <dbReference type="ARBA" id="ARBA00022475"/>
    </source>
</evidence>
<protein>
    <submittedName>
        <fullName evidence="9">FtsX-like permease family protein</fullName>
    </submittedName>
</protein>
<gene>
    <name evidence="9" type="ORF">Pla110_33960</name>
</gene>
<keyword evidence="3 7" id="KW-0812">Transmembrane</keyword>
<reference evidence="9 10" key="1">
    <citation type="submission" date="2019-02" db="EMBL/GenBank/DDBJ databases">
        <title>Deep-cultivation of Planctomycetes and their phenomic and genomic characterization uncovers novel biology.</title>
        <authorList>
            <person name="Wiegand S."/>
            <person name="Jogler M."/>
            <person name="Boedeker C."/>
            <person name="Pinto D."/>
            <person name="Vollmers J."/>
            <person name="Rivas-Marin E."/>
            <person name="Kohn T."/>
            <person name="Peeters S.H."/>
            <person name="Heuer A."/>
            <person name="Rast P."/>
            <person name="Oberbeckmann S."/>
            <person name="Bunk B."/>
            <person name="Jeske O."/>
            <person name="Meyerdierks A."/>
            <person name="Storesund J.E."/>
            <person name="Kallscheuer N."/>
            <person name="Luecker S."/>
            <person name="Lage O.M."/>
            <person name="Pohl T."/>
            <person name="Merkel B.J."/>
            <person name="Hornburger P."/>
            <person name="Mueller R.-W."/>
            <person name="Bruemmer F."/>
            <person name="Labrenz M."/>
            <person name="Spormann A.M."/>
            <person name="Op den Camp H."/>
            <person name="Overmann J."/>
            <person name="Amann R."/>
            <person name="Jetten M.S.M."/>
            <person name="Mascher T."/>
            <person name="Medema M.H."/>
            <person name="Devos D.P."/>
            <person name="Kaster A.-K."/>
            <person name="Ovreas L."/>
            <person name="Rohde M."/>
            <person name="Galperin M.Y."/>
            <person name="Jogler C."/>
        </authorList>
    </citation>
    <scope>NUCLEOTIDE SEQUENCE [LARGE SCALE GENOMIC DNA]</scope>
    <source>
        <strain evidence="9 10">Pla110</strain>
    </source>
</reference>
<dbReference type="Pfam" id="PF02687">
    <property type="entry name" value="FtsX"/>
    <property type="match status" value="1"/>
</dbReference>
<dbReference type="AlphaFoldDB" id="A0A518CQZ3"/>
<organism evidence="9 10">
    <name type="scientific">Polystyrenella longa</name>
    <dbReference type="NCBI Taxonomy" id="2528007"/>
    <lineage>
        <taxon>Bacteria</taxon>
        <taxon>Pseudomonadati</taxon>
        <taxon>Planctomycetota</taxon>
        <taxon>Planctomycetia</taxon>
        <taxon>Planctomycetales</taxon>
        <taxon>Planctomycetaceae</taxon>
        <taxon>Polystyrenella</taxon>
    </lineage>
</organism>
<keyword evidence="5 7" id="KW-0472">Membrane</keyword>
<evidence type="ECO:0000256" key="5">
    <source>
        <dbReference type="ARBA" id="ARBA00023136"/>
    </source>
</evidence>
<evidence type="ECO:0000256" key="6">
    <source>
        <dbReference type="ARBA" id="ARBA00038076"/>
    </source>
</evidence>
<feature type="transmembrane region" description="Helical" evidence="7">
    <location>
        <begin position="354"/>
        <end position="375"/>
    </location>
</feature>
<dbReference type="GO" id="GO:0022857">
    <property type="term" value="F:transmembrane transporter activity"/>
    <property type="evidence" value="ECO:0007669"/>
    <property type="project" value="TreeGrafter"/>
</dbReference>
<evidence type="ECO:0000313" key="10">
    <source>
        <dbReference type="Proteomes" id="UP000317178"/>
    </source>
</evidence>
<keyword evidence="10" id="KW-1185">Reference proteome</keyword>
<evidence type="ECO:0000259" key="8">
    <source>
        <dbReference type="Pfam" id="PF02687"/>
    </source>
</evidence>